<dbReference type="InterPro" id="IPR036291">
    <property type="entry name" value="NAD(P)-bd_dom_sf"/>
</dbReference>
<reference evidence="4" key="1">
    <citation type="journal article" date="2019" name="Int. J. Syst. Evol. Microbiol.">
        <title>The Global Catalogue of Microorganisms (GCM) 10K type strain sequencing project: providing services to taxonomists for standard genome sequencing and annotation.</title>
        <authorList>
            <consortium name="The Broad Institute Genomics Platform"/>
            <consortium name="The Broad Institute Genome Sequencing Center for Infectious Disease"/>
            <person name="Wu L."/>
            <person name="Ma J."/>
        </authorList>
    </citation>
    <scope>NUCLEOTIDE SEQUENCE [LARGE SCALE GENOMIC DNA]</scope>
    <source>
        <strain evidence="4">JCM 18304</strain>
    </source>
</reference>
<sequence>MTGTLLAAGWRVVVPWRTRAGLDRLPTMRPAGLGASDAAPRPGPVPDALVPVEADVFDPDSVRRCVQVATGDADRPLRAVVNLVGGFAMGGRVHETPVEDFEAALRSNLRPTYLVCQAALPALVAAGGGAVVCVSSRATGAAFPGAAGYLTAKTAVLGLVAALDAEYWGDGIRVNAILPGVIDTPGNRAGQPEADRRGWTDPVTIADTVAFLCGDGSAAVHGAQIKV</sequence>
<dbReference type="CDD" id="cd05233">
    <property type="entry name" value="SDR_c"/>
    <property type="match status" value="1"/>
</dbReference>
<name>A0ABP9RN00_9ACTN</name>
<comment type="similarity">
    <text evidence="1">Belongs to the short-chain dehydrogenases/reductases (SDR) family.</text>
</comment>
<dbReference type="Gene3D" id="3.40.50.720">
    <property type="entry name" value="NAD(P)-binding Rossmann-like Domain"/>
    <property type="match status" value="1"/>
</dbReference>
<dbReference type="SUPFAM" id="SSF51735">
    <property type="entry name" value="NAD(P)-binding Rossmann-fold domains"/>
    <property type="match status" value="1"/>
</dbReference>
<dbReference type="InterPro" id="IPR002347">
    <property type="entry name" value="SDR_fam"/>
</dbReference>
<accession>A0ABP9RN00</accession>
<proteinExistence type="inferred from homology"/>
<keyword evidence="4" id="KW-1185">Reference proteome</keyword>
<dbReference type="Proteomes" id="UP001501570">
    <property type="component" value="Unassembled WGS sequence"/>
</dbReference>
<gene>
    <name evidence="3" type="ORF">GCM10023322_13270</name>
</gene>
<organism evidence="3 4">
    <name type="scientific">Rugosimonospora acidiphila</name>
    <dbReference type="NCBI Taxonomy" id="556531"/>
    <lineage>
        <taxon>Bacteria</taxon>
        <taxon>Bacillati</taxon>
        <taxon>Actinomycetota</taxon>
        <taxon>Actinomycetes</taxon>
        <taxon>Micromonosporales</taxon>
        <taxon>Micromonosporaceae</taxon>
        <taxon>Rugosimonospora</taxon>
    </lineage>
</organism>
<dbReference type="PANTHER" id="PTHR24321">
    <property type="entry name" value="DEHYDROGENASES, SHORT CHAIN"/>
    <property type="match status" value="1"/>
</dbReference>
<evidence type="ECO:0000313" key="3">
    <source>
        <dbReference type="EMBL" id="GAA5180605.1"/>
    </source>
</evidence>
<evidence type="ECO:0000256" key="2">
    <source>
        <dbReference type="ARBA" id="ARBA00023002"/>
    </source>
</evidence>
<keyword evidence="2" id="KW-0560">Oxidoreductase</keyword>
<evidence type="ECO:0000256" key="1">
    <source>
        <dbReference type="ARBA" id="ARBA00006484"/>
    </source>
</evidence>
<evidence type="ECO:0008006" key="5">
    <source>
        <dbReference type="Google" id="ProtNLM"/>
    </source>
</evidence>
<evidence type="ECO:0000313" key="4">
    <source>
        <dbReference type="Proteomes" id="UP001501570"/>
    </source>
</evidence>
<dbReference type="EMBL" id="BAABJQ010000003">
    <property type="protein sequence ID" value="GAA5180605.1"/>
    <property type="molecule type" value="Genomic_DNA"/>
</dbReference>
<comment type="caution">
    <text evidence="3">The sequence shown here is derived from an EMBL/GenBank/DDBJ whole genome shotgun (WGS) entry which is preliminary data.</text>
</comment>
<dbReference type="Pfam" id="PF13561">
    <property type="entry name" value="adh_short_C2"/>
    <property type="match status" value="1"/>
</dbReference>
<protein>
    <recommendedName>
        <fullName evidence="5">NAD(P)-dependent dehydrogenase, short-chain alcohol dehydrogenase family</fullName>
    </recommendedName>
</protein>
<dbReference type="PANTHER" id="PTHR24321:SF8">
    <property type="entry name" value="ESTRADIOL 17-BETA-DEHYDROGENASE 8-RELATED"/>
    <property type="match status" value="1"/>
</dbReference>
<dbReference type="PRINTS" id="PR00081">
    <property type="entry name" value="GDHRDH"/>
</dbReference>